<dbReference type="Proteomes" id="UP001305414">
    <property type="component" value="Unassembled WGS sequence"/>
</dbReference>
<dbReference type="AlphaFoldDB" id="A0AAN7UJ68"/>
<keyword evidence="2" id="KW-1185">Reference proteome</keyword>
<dbReference type="EMBL" id="JAWHQM010000016">
    <property type="protein sequence ID" value="KAK5630658.1"/>
    <property type="molecule type" value="Genomic_DNA"/>
</dbReference>
<gene>
    <name evidence="1" type="ORF">RRF57_006373</name>
</gene>
<sequence length="101" mass="11099">MSALATHSAQRGLHTLALGSRRTAASCVASTRALRAYSSSKKDPSEPSFQGQMLESISSRIARERAEREKFARQRLESAGTRRWATTFGTKTPIISEKSDI</sequence>
<organism evidence="1 2">
    <name type="scientific">Xylaria bambusicola</name>
    <dbReference type="NCBI Taxonomy" id="326684"/>
    <lineage>
        <taxon>Eukaryota</taxon>
        <taxon>Fungi</taxon>
        <taxon>Dikarya</taxon>
        <taxon>Ascomycota</taxon>
        <taxon>Pezizomycotina</taxon>
        <taxon>Sordariomycetes</taxon>
        <taxon>Xylariomycetidae</taxon>
        <taxon>Xylariales</taxon>
        <taxon>Xylariaceae</taxon>
        <taxon>Xylaria</taxon>
    </lineage>
</organism>
<accession>A0AAN7UJ68</accession>
<comment type="caution">
    <text evidence="1">The sequence shown here is derived from an EMBL/GenBank/DDBJ whole genome shotgun (WGS) entry which is preliminary data.</text>
</comment>
<name>A0AAN7UJ68_9PEZI</name>
<proteinExistence type="predicted"/>
<reference evidence="1 2" key="1">
    <citation type="submission" date="2023-10" db="EMBL/GenBank/DDBJ databases">
        <title>Draft genome sequence of Xylaria bambusicola isolate GMP-LS, the root and basal stem rot pathogen of sugarcane in Indonesia.</title>
        <authorList>
            <person name="Selvaraj P."/>
            <person name="Muralishankar V."/>
            <person name="Muruganantham S."/>
            <person name="Sp S."/>
            <person name="Haryani S."/>
            <person name="Lau K.J.X."/>
            <person name="Naqvi N.I."/>
        </authorList>
    </citation>
    <scope>NUCLEOTIDE SEQUENCE [LARGE SCALE GENOMIC DNA]</scope>
    <source>
        <strain evidence="1">GMP-LS</strain>
    </source>
</reference>
<protein>
    <submittedName>
        <fullName evidence="1">Uncharacterized protein</fullName>
    </submittedName>
</protein>
<evidence type="ECO:0000313" key="1">
    <source>
        <dbReference type="EMBL" id="KAK5630658.1"/>
    </source>
</evidence>
<evidence type="ECO:0000313" key="2">
    <source>
        <dbReference type="Proteomes" id="UP001305414"/>
    </source>
</evidence>